<dbReference type="EMBL" id="BSFF01000010">
    <property type="protein sequence ID" value="GLK57459.1"/>
    <property type="molecule type" value="Genomic_DNA"/>
</dbReference>
<accession>A0A9W6IY85</accession>
<organism evidence="11 14">
    <name type="scientific">Methylopila capsulata</name>
    <dbReference type="NCBI Taxonomy" id="61654"/>
    <lineage>
        <taxon>Bacteria</taxon>
        <taxon>Pseudomonadati</taxon>
        <taxon>Pseudomonadota</taxon>
        <taxon>Alphaproteobacteria</taxon>
        <taxon>Hyphomicrobiales</taxon>
        <taxon>Methylopilaceae</taxon>
        <taxon>Methylopila</taxon>
    </lineage>
</organism>
<dbReference type="Proteomes" id="UP000758856">
    <property type="component" value="Unassembled WGS sequence"/>
</dbReference>
<dbReference type="PANTHER" id="PTHR48069">
    <property type="entry name" value="DIHYDROFOLATE REDUCTASE"/>
    <property type="match status" value="1"/>
</dbReference>
<dbReference type="RefSeq" id="WP_204951768.1">
    <property type="nucleotide sequence ID" value="NZ_BSFF01000010.1"/>
</dbReference>
<proteinExistence type="inferred from homology"/>
<dbReference type="CDD" id="cd00209">
    <property type="entry name" value="DHFR"/>
    <property type="match status" value="1"/>
</dbReference>
<dbReference type="GO" id="GO:0046452">
    <property type="term" value="P:dihydrofolate metabolic process"/>
    <property type="evidence" value="ECO:0007669"/>
    <property type="project" value="TreeGrafter"/>
</dbReference>
<reference evidence="12 13" key="2">
    <citation type="submission" date="2021-01" db="EMBL/GenBank/DDBJ databases">
        <title>Genomic Encyclopedia of Type Strains, Phase IV (KMG-IV): sequencing the most valuable type-strain genomes for metagenomic binning, comparative biology and taxonomic classification.</title>
        <authorList>
            <person name="Goeker M."/>
        </authorList>
    </citation>
    <scope>NUCLEOTIDE SEQUENCE [LARGE SCALE GENOMIC DNA]</scope>
    <source>
        <strain evidence="12 13">DSM 6130</strain>
    </source>
</reference>
<keyword evidence="6 8" id="KW-0560">Oxidoreductase</keyword>
<comment type="catalytic activity">
    <reaction evidence="8">
        <text>(6S)-5,6,7,8-tetrahydrofolate + NADP(+) = 7,8-dihydrofolate + NADPH + H(+)</text>
        <dbReference type="Rhea" id="RHEA:15009"/>
        <dbReference type="ChEBI" id="CHEBI:15378"/>
        <dbReference type="ChEBI" id="CHEBI:57451"/>
        <dbReference type="ChEBI" id="CHEBI:57453"/>
        <dbReference type="ChEBI" id="CHEBI:57783"/>
        <dbReference type="ChEBI" id="CHEBI:58349"/>
        <dbReference type="EC" id="1.5.1.3"/>
    </reaction>
</comment>
<evidence type="ECO:0000256" key="3">
    <source>
        <dbReference type="ARBA" id="ARBA00012856"/>
    </source>
</evidence>
<reference evidence="11" key="1">
    <citation type="journal article" date="2014" name="Int. J. Syst. Evol. Microbiol.">
        <title>Complete genome sequence of Corynebacterium casei LMG S-19264T (=DSM 44701T), isolated from a smear-ripened cheese.</title>
        <authorList>
            <consortium name="US DOE Joint Genome Institute (JGI-PGF)"/>
            <person name="Walter F."/>
            <person name="Albersmeier A."/>
            <person name="Kalinowski J."/>
            <person name="Ruckert C."/>
        </authorList>
    </citation>
    <scope>NUCLEOTIDE SEQUENCE</scope>
    <source>
        <strain evidence="11">VKM B-1606</strain>
    </source>
</reference>
<comment type="function">
    <text evidence="7 8">Key enzyme in folate metabolism. Catalyzes an essential reaction for de novo glycine and purine synthesis, and for DNA precursor synthesis.</text>
</comment>
<name>A0A9W6IY85_9HYPH</name>
<evidence type="ECO:0000259" key="10">
    <source>
        <dbReference type="PROSITE" id="PS51330"/>
    </source>
</evidence>
<comment type="similarity">
    <text evidence="2 8 9">Belongs to the dihydrofolate reductase family.</text>
</comment>
<evidence type="ECO:0000313" key="11">
    <source>
        <dbReference type="EMBL" id="GLK57459.1"/>
    </source>
</evidence>
<dbReference type="GO" id="GO:0006730">
    <property type="term" value="P:one-carbon metabolic process"/>
    <property type="evidence" value="ECO:0007669"/>
    <property type="project" value="UniProtKB-KW"/>
</dbReference>
<keyword evidence="13" id="KW-1185">Reference proteome</keyword>
<dbReference type="InterPro" id="IPR012259">
    <property type="entry name" value="DHFR"/>
</dbReference>
<gene>
    <name evidence="11" type="ORF">GCM10008170_34790</name>
    <name evidence="12" type="ORF">JOD31_003576</name>
</gene>
<evidence type="ECO:0000256" key="4">
    <source>
        <dbReference type="ARBA" id="ARBA00022563"/>
    </source>
</evidence>
<evidence type="ECO:0000313" key="14">
    <source>
        <dbReference type="Proteomes" id="UP001143400"/>
    </source>
</evidence>
<evidence type="ECO:0000313" key="12">
    <source>
        <dbReference type="EMBL" id="MBM7853325.1"/>
    </source>
</evidence>
<dbReference type="InterPro" id="IPR001796">
    <property type="entry name" value="DHFR_dom"/>
</dbReference>
<keyword evidence="4 8" id="KW-0554">One-carbon metabolism</keyword>
<sequence length="175" mass="19444">MSVPLVILAAVARNRVIGRDNDMPWRLSSDLKRFKEVTMGKPLIVGRRNHAAIGRALPGRETIVLTRDRTFRDGGVHVAHDLKDALGLAEALAEEMGADEIISAGGGEIYALTIPLAQRMRLTEIDAAPEGDVLFPEYNPAEWRETFREAHPAGGRDDHAFVFRDLVRERGLKRL</sequence>
<dbReference type="Gene3D" id="3.40.430.10">
    <property type="entry name" value="Dihydrofolate Reductase, subunit A"/>
    <property type="match status" value="1"/>
</dbReference>
<dbReference type="PANTHER" id="PTHR48069:SF3">
    <property type="entry name" value="DIHYDROFOLATE REDUCTASE"/>
    <property type="match status" value="1"/>
</dbReference>
<dbReference type="Pfam" id="PF00186">
    <property type="entry name" value="DHFR_1"/>
    <property type="match status" value="1"/>
</dbReference>
<evidence type="ECO:0000256" key="9">
    <source>
        <dbReference type="RuleBase" id="RU004474"/>
    </source>
</evidence>
<evidence type="ECO:0000256" key="5">
    <source>
        <dbReference type="ARBA" id="ARBA00022857"/>
    </source>
</evidence>
<dbReference type="SUPFAM" id="SSF53597">
    <property type="entry name" value="Dihydrofolate reductase-like"/>
    <property type="match status" value="1"/>
</dbReference>
<dbReference type="EC" id="1.5.1.3" evidence="3 8"/>
<dbReference type="PROSITE" id="PS51330">
    <property type="entry name" value="DHFR_2"/>
    <property type="match status" value="1"/>
</dbReference>
<evidence type="ECO:0000313" key="13">
    <source>
        <dbReference type="Proteomes" id="UP000758856"/>
    </source>
</evidence>
<evidence type="ECO:0000256" key="2">
    <source>
        <dbReference type="ARBA" id="ARBA00009539"/>
    </source>
</evidence>
<dbReference type="GO" id="GO:0004146">
    <property type="term" value="F:dihydrofolate reductase activity"/>
    <property type="evidence" value="ECO:0007669"/>
    <property type="project" value="UniProtKB-EC"/>
</dbReference>
<evidence type="ECO:0000256" key="7">
    <source>
        <dbReference type="ARBA" id="ARBA00025067"/>
    </source>
</evidence>
<dbReference type="GO" id="GO:0050661">
    <property type="term" value="F:NADP binding"/>
    <property type="evidence" value="ECO:0007669"/>
    <property type="project" value="InterPro"/>
</dbReference>
<dbReference type="PROSITE" id="PS00075">
    <property type="entry name" value="DHFR_1"/>
    <property type="match status" value="1"/>
</dbReference>
<protein>
    <recommendedName>
        <fullName evidence="3 8">Dihydrofolate reductase</fullName>
        <ecNumber evidence="3 8">1.5.1.3</ecNumber>
    </recommendedName>
</protein>
<comment type="pathway">
    <text evidence="1 8">Cofactor biosynthesis; tetrahydrofolate biosynthesis; 5,6,7,8-tetrahydrofolate from 7,8-dihydrofolate: step 1/1.</text>
</comment>
<evidence type="ECO:0000256" key="1">
    <source>
        <dbReference type="ARBA" id="ARBA00004903"/>
    </source>
</evidence>
<dbReference type="PRINTS" id="PR00070">
    <property type="entry name" value="DHFR"/>
</dbReference>
<dbReference type="EMBL" id="JAFBCY010000004">
    <property type="protein sequence ID" value="MBM7853325.1"/>
    <property type="molecule type" value="Genomic_DNA"/>
</dbReference>
<dbReference type="GO" id="GO:0046655">
    <property type="term" value="P:folic acid metabolic process"/>
    <property type="evidence" value="ECO:0007669"/>
    <property type="project" value="TreeGrafter"/>
</dbReference>
<comment type="caution">
    <text evidence="11">The sequence shown here is derived from an EMBL/GenBank/DDBJ whole genome shotgun (WGS) entry which is preliminary data.</text>
</comment>
<feature type="domain" description="DHFR" evidence="10">
    <location>
        <begin position="4"/>
        <end position="168"/>
    </location>
</feature>
<dbReference type="Proteomes" id="UP001143400">
    <property type="component" value="Unassembled WGS sequence"/>
</dbReference>
<evidence type="ECO:0000256" key="6">
    <source>
        <dbReference type="ARBA" id="ARBA00023002"/>
    </source>
</evidence>
<keyword evidence="5 8" id="KW-0521">NADP</keyword>
<dbReference type="AlphaFoldDB" id="A0A9W6IY85"/>
<dbReference type="InterPro" id="IPR024072">
    <property type="entry name" value="DHFR-like_dom_sf"/>
</dbReference>
<dbReference type="InterPro" id="IPR017925">
    <property type="entry name" value="DHFR_CS"/>
</dbReference>
<reference evidence="11" key="3">
    <citation type="submission" date="2023-01" db="EMBL/GenBank/DDBJ databases">
        <authorList>
            <person name="Sun Q."/>
            <person name="Evtushenko L."/>
        </authorList>
    </citation>
    <scope>NUCLEOTIDE SEQUENCE</scope>
    <source>
        <strain evidence="11">VKM B-1606</strain>
    </source>
</reference>
<dbReference type="PIRSF" id="PIRSF000194">
    <property type="entry name" value="DHFR"/>
    <property type="match status" value="1"/>
</dbReference>
<evidence type="ECO:0000256" key="8">
    <source>
        <dbReference type="PIRNR" id="PIRNR000194"/>
    </source>
</evidence>
<dbReference type="GO" id="GO:0046654">
    <property type="term" value="P:tetrahydrofolate biosynthetic process"/>
    <property type="evidence" value="ECO:0007669"/>
    <property type="project" value="InterPro"/>
</dbReference>
<dbReference type="GO" id="GO:0005829">
    <property type="term" value="C:cytosol"/>
    <property type="evidence" value="ECO:0007669"/>
    <property type="project" value="TreeGrafter"/>
</dbReference>